<dbReference type="EMBL" id="SGSQ01000005">
    <property type="protein sequence ID" value="RZG47942.1"/>
    <property type="molecule type" value="Genomic_DNA"/>
</dbReference>
<evidence type="ECO:0000313" key="1">
    <source>
        <dbReference type="EMBL" id="RZG47942.1"/>
    </source>
</evidence>
<reference evidence="1 2" key="1">
    <citation type="submission" date="2019-02" db="EMBL/GenBank/DDBJ databases">
        <title>The Batch Genome Submission of Acinetobacter spp. strains.</title>
        <authorList>
            <person name="Qin J."/>
            <person name="Hu Y."/>
            <person name="Ye H."/>
            <person name="Wei L."/>
            <person name="Feng Y."/>
            <person name="Zong Z."/>
        </authorList>
    </citation>
    <scope>NUCLEOTIDE SEQUENCE [LARGE SCALE GENOMIC DNA]</scope>
    <source>
        <strain evidence="1 2">WCHAW060049</strain>
    </source>
</reference>
<evidence type="ECO:0000313" key="2">
    <source>
        <dbReference type="Proteomes" id="UP000293863"/>
    </source>
</evidence>
<comment type="caution">
    <text evidence="1">The sequence shown here is derived from an EMBL/GenBank/DDBJ whole genome shotgun (WGS) entry which is preliminary data.</text>
</comment>
<dbReference type="RefSeq" id="WP_130130688.1">
    <property type="nucleotide sequence ID" value="NZ_SGSQ01000005.1"/>
</dbReference>
<dbReference type="Proteomes" id="UP000293863">
    <property type="component" value="Unassembled WGS sequence"/>
</dbReference>
<keyword evidence="2" id="KW-1185">Reference proteome</keyword>
<protein>
    <submittedName>
        <fullName evidence="1">Uncharacterized protein</fullName>
    </submittedName>
</protein>
<sequence length="139" mass="16045">MNNLDLISKLEKIGQLPPERSQDVDDFPLEEFDQHLQSFELPITLEIAKRLIKLSPPSNTGCFGVEWAILHLIESLNVQQLQDLIAHSEQNEVVDLLSIRLKNYLKKKIMVKRKNKADSTCRFKMCALLNIGLYKNKIE</sequence>
<organism evidence="1 2">
    <name type="scientific">Acinetobacter wuhouensis</name>
    <dbReference type="NCBI Taxonomy" id="1879050"/>
    <lineage>
        <taxon>Bacteria</taxon>
        <taxon>Pseudomonadati</taxon>
        <taxon>Pseudomonadota</taxon>
        <taxon>Gammaproteobacteria</taxon>
        <taxon>Moraxellales</taxon>
        <taxon>Moraxellaceae</taxon>
        <taxon>Acinetobacter</taxon>
    </lineage>
</organism>
<proteinExistence type="predicted"/>
<name>A0A4Q7AL08_9GAMM</name>
<gene>
    <name evidence="1" type="ORF">EXU28_04030</name>
</gene>
<accession>A0A4Q7AL08</accession>
<dbReference type="AlphaFoldDB" id="A0A4Q7AL08"/>